<feature type="region of interest" description="Disordered" evidence="1">
    <location>
        <begin position="1"/>
        <end position="35"/>
    </location>
</feature>
<proteinExistence type="predicted"/>
<reference evidence="2 3" key="1">
    <citation type="submission" date="2016-06" db="EMBL/GenBank/DDBJ databases">
        <authorList>
            <person name="Kjaerup R.B."/>
            <person name="Dalgaard T.S."/>
            <person name="Juul-Madsen H.R."/>
        </authorList>
    </citation>
    <scope>NUCLEOTIDE SEQUENCE [LARGE SCALE GENOMIC DNA]</scope>
    <source>
        <strain evidence="2 3">Pb300</strain>
    </source>
</reference>
<dbReference type="Proteomes" id="UP000242814">
    <property type="component" value="Unassembled WGS sequence"/>
</dbReference>
<evidence type="ECO:0000313" key="3">
    <source>
        <dbReference type="Proteomes" id="UP000242814"/>
    </source>
</evidence>
<organism evidence="2 3">
    <name type="scientific">Paracoccidioides brasiliensis</name>
    <dbReference type="NCBI Taxonomy" id="121759"/>
    <lineage>
        <taxon>Eukaryota</taxon>
        <taxon>Fungi</taxon>
        <taxon>Dikarya</taxon>
        <taxon>Ascomycota</taxon>
        <taxon>Pezizomycotina</taxon>
        <taxon>Eurotiomycetes</taxon>
        <taxon>Eurotiomycetidae</taxon>
        <taxon>Onygenales</taxon>
        <taxon>Ajellomycetaceae</taxon>
        <taxon>Paracoccidioides</taxon>
    </lineage>
</organism>
<comment type="caution">
    <text evidence="2">The sequence shown here is derived from an EMBL/GenBank/DDBJ whole genome shotgun (WGS) entry which is preliminary data.</text>
</comment>
<evidence type="ECO:0000313" key="2">
    <source>
        <dbReference type="EMBL" id="ODH25669.1"/>
    </source>
</evidence>
<name>A0A1D2JB28_PARBR</name>
<protein>
    <submittedName>
        <fullName evidence="2">Uncharacterized protein</fullName>
    </submittedName>
</protein>
<dbReference type="AlphaFoldDB" id="A0A1D2JB28"/>
<evidence type="ECO:0000256" key="1">
    <source>
        <dbReference type="SAM" id="MobiDB-lite"/>
    </source>
</evidence>
<dbReference type="VEuPathDB" id="FungiDB:PABG_11900"/>
<accession>A0A1D2JB28</accession>
<gene>
    <name evidence="2" type="ORF">ACO22_05159</name>
</gene>
<sequence length="76" mass="8348">MEESVDDQFPASIEVETEGRTQSGGAGKGANGLELEHGGVSDLRRAIQSMNMNLTKCPILQVENGVIYRRDRRTVE</sequence>
<dbReference type="EMBL" id="LZYO01000220">
    <property type="protein sequence ID" value="ODH25669.1"/>
    <property type="molecule type" value="Genomic_DNA"/>
</dbReference>